<dbReference type="Gene3D" id="3.40.50.1820">
    <property type="entry name" value="alpha/beta hydrolase"/>
    <property type="match status" value="1"/>
</dbReference>
<dbReference type="Proteomes" id="UP000555836">
    <property type="component" value="Unassembled WGS sequence"/>
</dbReference>
<evidence type="ECO:0000313" key="1">
    <source>
        <dbReference type="EMBL" id="NMU27106.1"/>
    </source>
</evidence>
<accession>A0A7Y0X6N4</accession>
<dbReference type="Gene3D" id="3.30.300.20">
    <property type="match status" value="1"/>
</dbReference>
<organism evidence="1 2">
    <name type="scientific">Vibrio parahaemolyticus</name>
    <dbReference type="NCBI Taxonomy" id="670"/>
    <lineage>
        <taxon>Bacteria</taxon>
        <taxon>Pseudomonadati</taxon>
        <taxon>Pseudomonadota</taxon>
        <taxon>Gammaproteobacteria</taxon>
        <taxon>Vibrionales</taxon>
        <taxon>Vibrionaceae</taxon>
        <taxon>Vibrio</taxon>
    </lineage>
</organism>
<dbReference type="EMBL" id="JABCLD010001791">
    <property type="protein sequence ID" value="NMU27106.1"/>
    <property type="molecule type" value="Genomic_DNA"/>
</dbReference>
<evidence type="ECO:0000313" key="2">
    <source>
        <dbReference type="Proteomes" id="UP000555836"/>
    </source>
</evidence>
<dbReference type="InterPro" id="IPR029058">
    <property type="entry name" value="AB_hydrolase_fold"/>
</dbReference>
<comment type="caution">
    <text evidence="1">The sequence shown here is derived from an EMBL/GenBank/DDBJ whole genome shotgun (WGS) entry which is preliminary data.</text>
</comment>
<protein>
    <submittedName>
        <fullName evidence="1">Osmotically inducible protein C</fullName>
    </submittedName>
</protein>
<dbReference type="InterPro" id="IPR015946">
    <property type="entry name" value="KH_dom-like_a/b"/>
</dbReference>
<feature type="non-terminal residue" evidence="1">
    <location>
        <position position="121"/>
    </location>
</feature>
<gene>
    <name evidence="1" type="ORF">HKB21_15945</name>
</gene>
<dbReference type="InterPro" id="IPR036102">
    <property type="entry name" value="OsmC/Ohrsf"/>
</dbReference>
<name>A0A7Y0X6N4_VIBPH</name>
<proteinExistence type="predicted"/>
<dbReference type="SUPFAM" id="SSF82784">
    <property type="entry name" value="OsmC-like"/>
    <property type="match status" value="1"/>
</dbReference>
<dbReference type="AlphaFoldDB" id="A0A7Y0X6N4"/>
<sequence>MDSTVKIAEAEKIYKDAKHPKSFVSLDNADHLVSNKDDAEYIATTIAAWASRYIEPSIVEKSGQTVAKGHVYVEEKDHKFAQNVYSNSHHWLADEPVAVGGINAGPDPYEHLLAALGTCTS</sequence>
<reference evidence="1 2" key="1">
    <citation type="submission" date="2020-04" db="EMBL/GenBank/DDBJ databases">
        <title>Whole-genome sequencing of Vibrio spp. from China reveals different genetic environments of blaCTX-M-14 among diverse lineages.</title>
        <authorList>
            <person name="Zheng Z."/>
            <person name="Ye L."/>
            <person name="Chen S."/>
        </authorList>
    </citation>
    <scope>NUCLEOTIDE SEQUENCE [LARGE SCALE GENOMIC DNA]</scope>
    <source>
        <strain evidence="1 2">Vb0574</strain>
    </source>
</reference>